<dbReference type="InterPro" id="IPR057326">
    <property type="entry name" value="KR_dom"/>
</dbReference>
<dbReference type="PANTHER" id="PTHR24321">
    <property type="entry name" value="DEHYDROGENASES, SHORT CHAIN"/>
    <property type="match status" value="1"/>
</dbReference>
<evidence type="ECO:0000256" key="1">
    <source>
        <dbReference type="ARBA" id="ARBA00006484"/>
    </source>
</evidence>
<proteinExistence type="inferred from homology"/>
<dbReference type="AlphaFoldDB" id="A0A075GQW1"/>
<dbReference type="NCBIfam" id="NF005559">
    <property type="entry name" value="PRK07231.1"/>
    <property type="match status" value="1"/>
</dbReference>
<dbReference type="FunFam" id="3.40.50.720:FF:000084">
    <property type="entry name" value="Short-chain dehydrogenase reductase"/>
    <property type="match status" value="1"/>
</dbReference>
<sequence length="264" mass="27734">MPKLEGKVAIITGGAGGIGRAAGKLFVEEGAHVILVDLDESELQGALESIGDENATYVVADTTQPDEVQKFVNEAVERYGGVDIFLANAGIEGELNSIADTPVEMFDKVMSVNVKGVWLGLKYVMPVMRERGGGSIVITSSTAGVRGSPGMAPYSTSKHAVIGLMRSAAMEGASMGIRVNTVNPAPIQTRMMRSIEEQRVSGGREGFSTVEEAQESYASGMPLGRYGEPEEVGRLMLFLASDESSYCNGGVYMVDGGATAGRPG</sequence>
<dbReference type="CDD" id="cd05233">
    <property type="entry name" value="SDR_c"/>
    <property type="match status" value="1"/>
</dbReference>
<dbReference type="PRINTS" id="PR00080">
    <property type="entry name" value="SDRFAMILY"/>
</dbReference>
<dbReference type="SMART" id="SM00822">
    <property type="entry name" value="PKS_KR"/>
    <property type="match status" value="1"/>
</dbReference>
<protein>
    <submittedName>
        <fullName evidence="5">Oxidoreductase domain-containing protein</fullName>
    </submittedName>
</protein>
<feature type="domain" description="Ketoreductase" evidence="4">
    <location>
        <begin position="7"/>
        <end position="180"/>
    </location>
</feature>
<dbReference type="InterPro" id="IPR002347">
    <property type="entry name" value="SDR_fam"/>
</dbReference>
<name>A0A075GQW1_9EURY</name>
<organism evidence="5">
    <name type="scientific">uncultured marine group II/III euryarchaeote KM3_170_G02</name>
    <dbReference type="NCBI Taxonomy" id="1457927"/>
    <lineage>
        <taxon>Archaea</taxon>
        <taxon>Methanobacteriati</taxon>
        <taxon>Methanobacteriota</taxon>
        <taxon>environmental samples</taxon>
    </lineage>
</organism>
<evidence type="ECO:0000256" key="2">
    <source>
        <dbReference type="ARBA" id="ARBA00023002"/>
    </source>
</evidence>
<evidence type="ECO:0000259" key="4">
    <source>
        <dbReference type="SMART" id="SM00822"/>
    </source>
</evidence>
<dbReference type="Gene3D" id="3.40.50.720">
    <property type="entry name" value="NAD(P)-binding Rossmann-like Domain"/>
    <property type="match status" value="1"/>
</dbReference>
<accession>A0A075GQW1</accession>
<keyword evidence="2" id="KW-0560">Oxidoreductase</keyword>
<keyword evidence="3" id="KW-0520">NAD</keyword>
<dbReference type="EMBL" id="KF900699">
    <property type="protein sequence ID" value="AIF04103.1"/>
    <property type="molecule type" value="Genomic_DNA"/>
</dbReference>
<reference evidence="5" key="1">
    <citation type="journal article" date="2014" name="Genome Biol. Evol.">
        <title>Pangenome evidence for extensive interdomain horizontal transfer affecting lineage core and shell genes in uncultured planktonic thaumarchaeota and euryarchaeota.</title>
        <authorList>
            <person name="Deschamps P."/>
            <person name="Zivanovic Y."/>
            <person name="Moreira D."/>
            <person name="Rodriguez-Valera F."/>
            <person name="Lopez-Garcia P."/>
        </authorList>
    </citation>
    <scope>NUCLEOTIDE SEQUENCE</scope>
</reference>
<dbReference type="Pfam" id="PF13561">
    <property type="entry name" value="adh_short_C2"/>
    <property type="match status" value="1"/>
</dbReference>
<evidence type="ECO:0000256" key="3">
    <source>
        <dbReference type="ARBA" id="ARBA00023027"/>
    </source>
</evidence>
<evidence type="ECO:0000313" key="5">
    <source>
        <dbReference type="EMBL" id="AIF04103.1"/>
    </source>
</evidence>
<dbReference type="PROSITE" id="PS00061">
    <property type="entry name" value="ADH_SHORT"/>
    <property type="match status" value="1"/>
</dbReference>
<dbReference type="PRINTS" id="PR00081">
    <property type="entry name" value="GDHRDH"/>
</dbReference>
<dbReference type="PANTHER" id="PTHR24321:SF8">
    <property type="entry name" value="ESTRADIOL 17-BETA-DEHYDROGENASE 8-RELATED"/>
    <property type="match status" value="1"/>
</dbReference>
<dbReference type="InterPro" id="IPR020904">
    <property type="entry name" value="Sc_DH/Rdtase_CS"/>
</dbReference>
<dbReference type="InterPro" id="IPR036291">
    <property type="entry name" value="NAD(P)-bd_dom_sf"/>
</dbReference>
<dbReference type="GO" id="GO:0016491">
    <property type="term" value="F:oxidoreductase activity"/>
    <property type="evidence" value="ECO:0007669"/>
    <property type="project" value="UniProtKB-KW"/>
</dbReference>
<comment type="similarity">
    <text evidence="1">Belongs to the short-chain dehydrogenases/reductases (SDR) family.</text>
</comment>
<dbReference type="SUPFAM" id="SSF51735">
    <property type="entry name" value="NAD(P)-binding Rossmann-fold domains"/>
    <property type="match status" value="1"/>
</dbReference>